<name>A0ABU0W2Q4_9GAMM</name>
<sequence>MKLRQSQQGMTTIGWVFMFMLVGLVVLAGIRLLPVYMQSYAVNTMMQTITSDAEMTEPQQIRRALIRNMRVSNITAVELDRFQITNIDGRRHLVVEYDHRVPFVGNVDFIVSFEKQYEFRGQ</sequence>
<feature type="transmembrane region" description="Helical" evidence="1">
    <location>
        <begin position="12"/>
        <end position="37"/>
    </location>
</feature>
<keyword evidence="1" id="KW-1133">Transmembrane helix</keyword>
<keyword evidence="1" id="KW-0812">Transmembrane</keyword>
<evidence type="ECO:0000313" key="2">
    <source>
        <dbReference type="EMBL" id="MDQ2068287.1"/>
    </source>
</evidence>
<dbReference type="InterPro" id="IPR032314">
    <property type="entry name" value="DUF4845"/>
</dbReference>
<dbReference type="Proteomes" id="UP001239019">
    <property type="component" value="Unassembled WGS sequence"/>
</dbReference>
<dbReference type="Pfam" id="PF16137">
    <property type="entry name" value="DUF4845"/>
    <property type="match status" value="1"/>
</dbReference>
<organism evidence="2 3">
    <name type="scientific">Natronospira bacteriovora</name>
    <dbReference type="NCBI Taxonomy" id="3069753"/>
    <lineage>
        <taxon>Bacteria</taxon>
        <taxon>Pseudomonadati</taxon>
        <taxon>Pseudomonadota</taxon>
        <taxon>Gammaproteobacteria</taxon>
        <taxon>Natronospirales</taxon>
        <taxon>Natronospiraceae</taxon>
        <taxon>Natronospira</taxon>
    </lineage>
</organism>
<keyword evidence="3" id="KW-1185">Reference proteome</keyword>
<comment type="caution">
    <text evidence="2">The sequence shown here is derived from an EMBL/GenBank/DDBJ whole genome shotgun (WGS) entry which is preliminary data.</text>
</comment>
<dbReference type="EMBL" id="JAVDDT010000001">
    <property type="protein sequence ID" value="MDQ2068287.1"/>
    <property type="molecule type" value="Genomic_DNA"/>
</dbReference>
<accession>A0ABU0W2Q4</accession>
<dbReference type="RefSeq" id="WP_306726774.1">
    <property type="nucleotide sequence ID" value="NZ_JAVDDT010000001.1"/>
</dbReference>
<protein>
    <submittedName>
        <fullName evidence="2">DUF4845 domain-containing protein</fullName>
    </submittedName>
</protein>
<gene>
    <name evidence="2" type="ORF">RBH19_00180</name>
</gene>
<reference evidence="2 3" key="1">
    <citation type="submission" date="2023-08" db="EMBL/GenBank/DDBJ databases">
        <title>Whole-genome sequencing of halo(alkali)philic microorganisms from hypersaline lakes.</title>
        <authorList>
            <person name="Sorokin D.Y."/>
            <person name="Abbas B."/>
            <person name="Merkel A.Y."/>
        </authorList>
    </citation>
    <scope>NUCLEOTIDE SEQUENCE [LARGE SCALE GENOMIC DNA]</scope>
    <source>
        <strain evidence="2 3">AB-CW4</strain>
    </source>
</reference>
<evidence type="ECO:0000256" key="1">
    <source>
        <dbReference type="SAM" id="Phobius"/>
    </source>
</evidence>
<evidence type="ECO:0000313" key="3">
    <source>
        <dbReference type="Proteomes" id="UP001239019"/>
    </source>
</evidence>
<proteinExistence type="predicted"/>
<keyword evidence="1" id="KW-0472">Membrane</keyword>